<proteinExistence type="predicted"/>
<dbReference type="AlphaFoldDB" id="A0AAV5RU06"/>
<accession>A0AAV5RU06</accession>
<organism evidence="1 2">
    <name type="scientific">Maudiozyma humilis</name>
    <name type="common">Sour dough yeast</name>
    <name type="synonym">Kazachstania humilis</name>
    <dbReference type="NCBI Taxonomy" id="51915"/>
    <lineage>
        <taxon>Eukaryota</taxon>
        <taxon>Fungi</taxon>
        <taxon>Dikarya</taxon>
        <taxon>Ascomycota</taxon>
        <taxon>Saccharomycotina</taxon>
        <taxon>Saccharomycetes</taxon>
        <taxon>Saccharomycetales</taxon>
        <taxon>Saccharomycetaceae</taxon>
        <taxon>Maudiozyma</taxon>
    </lineage>
</organism>
<dbReference type="Proteomes" id="UP001377567">
    <property type="component" value="Unassembled WGS sequence"/>
</dbReference>
<dbReference type="EMBL" id="BTGD01000003">
    <property type="protein sequence ID" value="GMM54713.1"/>
    <property type="molecule type" value="Genomic_DNA"/>
</dbReference>
<protein>
    <submittedName>
        <fullName evidence="1">Erg29 protein</fullName>
    </submittedName>
</protein>
<keyword evidence="2" id="KW-1185">Reference proteome</keyword>
<evidence type="ECO:0000313" key="1">
    <source>
        <dbReference type="EMBL" id="GMM54713.1"/>
    </source>
</evidence>
<gene>
    <name evidence="1" type="ORF">DAKH74_013290</name>
</gene>
<evidence type="ECO:0000313" key="2">
    <source>
        <dbReference type="Proteomes" id="UP001377567"/>
    </source>
</evidence>
<reference evidence="1 2" key="1">
    <citation type="journal article" date="2023" name="Elife">
        <title>Identification of key yeast species and microbe-microbe interactions impacting larval growth of Drosophila in the wild.</title>
        <authorList>
            <person name="Mure A."/>
            <person name="Sugiura Y."/>
            <person name="Maeda R."/>
            <person name="Honda K."/>
            <person name="Sakurai N."/>
            <person name="Takahashi Y."/>
            <person name="Watada M."/>
            <person name="Katoh T."/>
            <person name="Gotoh A."/>
            <person name="Gotoh Y."/>
            <person name="Taniguchi I."/>
            <person name="Nakamura K."/>
            <person name="Hayashi T."/>
            <person name="Katayama T."/>
            <person name="Uemura T."/>
            <person name="Hattori Y."/>
        </authorList>
    </citation>
    <scope>NUCLEOTIDE SEQUENCE [LARGE SCALE GENOMIC DNA]</scope>
    <source>
        <strain evidence="1 2">KH-74</strain>
    </source>
</reference>
<comment type="caution">
    <text evidence="1">The sequence shown here is derived from an EMBL/GenBank/DDBJ whole genome shotgun (WGS) entry which is preliminary data.</text>
</comment>
<sequence>MGNLTGSFVRQYFEVESRLIDALSTAPYIHQFIHGDPLSGRITLYLIILGGFALIQEIWVSIEMTLLQKETYDELSVGRIDEGIKLHRMIQSDDYHAKEYKDEKSGIIIEEFEDMDKFFSKPVHVSDVFVNGQILVNGESVLDKPLRYHIEFSPEDFEDEKRQDFGCSLHVLRLKLYHLFKDSSLFREYNGAKEFTISRNVRIFNKIGEVLPTNIDEVQLCFLKIETGDTITCEFIID</sequence>
<name>A0AAV5RU06_MAUHU</name>